<dbReference type="GO" id="GO:0015833">
    <property type="term" value="P:peptide transport"/>
    <property type="evidence" value="ECO:0007669"/>
    <property type="project" value="TreeGrafter"/>
</dbReference>
<feature type="region of interest" description="Disordered" evidence="4">
    <location>
        <begin position="28"/>
        <end position="55"/>
    </location>
</feature>
<feature type="domain" description="Solute-binding protein family 5" evidence="6">
    <location>
        <begin position="97"/>
        <end position="441"/>
    </location>
</feature>
<dbReference type="PANTHER" id="PTHR30290">
    <property type="entry name" value="PERIPLASMIC BINDING COMPONENT OF ABC TRANSPORTER"/>
    <property type="match status" value="1"/>
</dbReference>
<organism evidence="7 8">
    <name type="scientific">Pontibacillus litoralis JSM 072002</name>
    <dbReference type="NCBI Taxonomy" id="1385512"/>
    <lineage>
        <taxon>Bacteria</taxon>
        <taxon>Bacillati</taxon>
        <taxon>Bacillota</taxon>
        <taxon>Bacilli</taxon>
        <taxon>Bacillales</taxon>
        <taxon>Bacillaceae</taxon>
        <taxon>Pontibacillus</taxon>
    </lineage>
</organism>
<feature type="signal peptide" evidence="5">
    <location>
        <begin position="1"/>
        <end position="26"/>
    </location>
</feature>
<dbReference type="Gene3D" id="3.90.76.10">
    <property type="entry name" value="Dipeptide-binding Protein, Domain 1"/>
    <property type="match status" value="1"/>
</dbReference>
<dbReference type="GO" id="GO:1904680">
    <property type="term" value="F:peptide transmembrane transporter activity"/>
    <property type="evidence" value="ECO:0007669"/>
    <property type="project" value="TreeGrafter"/>
</dbReference>
<dbReference type="OrthoDB" id="9796817at2"/>
<keyword evidence="3 5" id="KW-0732">Signal</keyword>
<dbReference type="InterPro" id="IPR000914">
    <property type="entry name" value="SBP_5_dom"/>
</dbReference>
<evidence type="ECO:0000256" key="4">
    <source>
        <dbReference type="SAM" id="MobiDB-lite"/>
    </source>
</evidence>
<dbReference type="STRING" id="1385512.N784_04420"/>
<dbReference type="Gene3D" id="3.10.105.10">
    <property type="entry name" value="Dipeptide-binding Protein, Domain 3"/>
    <property type="match status" value="1"/>
</dbReference>
<dbReference type="eggNOG" id="COG0747">
    <property type="taxonomic scope" value="Bacteria"/>
</dbReference>
<evidence type="ECO:0000256" key="2">
    <source>
        <dbReference type="ARBA" id="ARBA00022448"/>
    </source>
</evidence>
<evidence type="ECO:0000313" key="8">
    <source>
        <dbReference type="Proteomes" id="UP000030401"/>
    </source>
</evidence>
<dbReference type="PANTHER" id="PTHR30290:SF9">
    <property type="entry name" value="OLIGOPEPTIDE-BINDING PROTEIN APPA"/>
    <property type="match status" value="1"/>
</dbReference>
<evidence type="ECO:0000256" key="1">
    <source>
        <dbReference type="ARBA" id="ARBA00005695"/>
    </source>
</evidence>
<dbReference type="AlphaFoldDB" id="A0A0A5G698"/>
<dbReference type="Pfam" id="PF00496">
    <property type="entry name" value="SBP_bac_5"/>
    <property type="match status" value="1"/>
</dbReference>
<evidence type="ECO:0000313" key="7">
    <source>
        <dbReference type="EMBL" id="KGX86615.1"/>
    </source>
</evidence>
<dbReference type="PIRSF" id="PIRSF002741">
    <property type="entry name" value="MppA"/>
    <property type="match status" value="1"/>
</dbReference>
<dbReference type="GO" id="GO:0042597">
    <property type="term" value="C:periplasmic space"/>
    <property type="evidence" value="ECO:0007669"/>
    <property type="project" value="UniProtKB-ARBA"/>
</dbReference>
<dbReference type="Proteomes" id="UP000030401">
    <property type="component" value="Unassembled WGS sequence"/>
</dbReference>
<gene>
    <name evidence="7" type="ORF">N784_04420</name>
</gene>
<dbReference type="InterPro" id="IPR030678">
    <property type="entry name" value="Peptide/Ni-bd"/>
</dbReference>
<accession>A0A0A5G698</accession>
<comment type="similarity">
    <text evidence="1">Belongs to the bacterial solute-binding protein 5 family.</text>
</comment>
<sequence length="523" mass="59223">MKSLKPKISFFMLIGLLMLTVVGCSAQGSTNDTSTEKNSDTEDSSSEEMKKKDGGKVVVSVPQDIDYLDPHLSAASGTYEIMYNVFEGLLKPNEQGEVIPAIADDYSISEDGLTYTFILRKDVTFHNGEPVTTDDVKYSMERLMGVDTGKPLAESFTNIESVEASDEKTVVIKLKDVDSSFLTQMTVAILPKGYDKHNEHPIGAGPFKFVEYSPEQKIVLEKNEDYYVEGIPYLDEVEFRIIPDSEAALLSFKAGEIDMYPRIGNERIEELGDEFNYIQGDQNMVQLMTMNHEREPFNDRTVRKAINYTIDVNEIIETAAFGFGTKLGSNMSPAMEKYYQSGLEDTYNVDIKKSKQLLEEGGYPDGFETTISVPSNYQFHVDTAQVIAQQLEQVGIKANIELVEWGVWLDRIYKGRDYDMTIIGLTGKLDPHKVLGRYESTYAANFYNYNNEEYDEIIQQAKKETDDEKRVNLYKEAQEILTNDAVAVYIMDPNFSVAMRSDLAGYKLYPLYVQDMSSIHYVE</sequence>
<protein>
    <submittedName>
        <fullName evidence="7">ABC transporter substrate-binding protein</fullName>
    </submittedName>
</protein>
<reference evidence="7 8" key="1">
    <citation type="submission" date="2013-08" db="EMBL/GenBank/DDBJ databases">
        <authorList>
            <person name="Huang J."/>
            <person name="Wang G."/>
        </authorList>
    </citation>
    <scope>NUCLEOTIDE SEQUENCE [LARGE SCALE GENOMIC DNA]</scope>
    <source>
        <strain evidence="7 8">JSM 072002</strain>
    </source>
</reference>
<dbReference type="PROSITE" id="PS51257">
    <property type="entry name" value="PROKAR_LIPOPROTEIN"/>
    <property type="match status" value="1"/>
</dbReference>
<comment type="caution">
    <text evidence="7">The sequence shown here is derived from an EMBL/GenBank/DDBJ whole genome shotgun (WGS) entry which is preliminary data.</text>
</comment>
<keyword evidence="8" id="KW-1185">Reference proteome</keyword>
<dbReference type="InterPro" id="IPR039424">
    <property type="entry name" value="SBP_5"/>
</dbReference>
<keyword evidence="2" id="KW-0813">Transport</keyword>
<dbReference type="CDD" id="cd08516">
    <property type="entry name" value="PBP2_NikA_DppA_OppA_like_11"/>
    <property type="match status" value="1"/>
</dbReference>
<dbReference type="EMBL" id="AVPG01000012">
    <property type="protein sequence ID" value="KGX86615.1"/>
    <property type="molecule type" value="Genomic_DNA"/>
</dbReference>
<dbReference type="Gene3D" id="3.40.190.10">
    <property type="entry name" value="Periplasmic binding protein-like II"/>
    <property type="match status" value="1"/>
</dbReference>
<dbReference type="RefSeq" id="WP_036834352.1">
    <property type="nucleotide sequence ID" value="NZ_AVPG01000012.1"/>
</dbReference>
<evidence type="ECO:0000259" key="6">
    <source>
        <dbReference type="Pfam" id="PF00496"/>
    </source>
</evidence>
<dbReference type="SUPFAM" id="SSF53850">
    <property type="entry name" value="Periplasmic binding protein-like II"/>
    <property type="match status" value="1"/>
</dbReference>
<name>A0A0A5G698_9BACI</name>
<feature type="chain" id="PRO_5038813861" evidence="5">
    <location>
        <begin position="27"/>
        <end position="523"/>
    </location>
</feature>
<evidence type="ECO:0000256" key="3">
    <source>
        <dbReference type="ARBA" id="ARBA00022729"/>
    </source>
</evidence>
<evidence type="ECO:0000256" key="5">
    <source>
        <dbReference type="SAM" id="SignalP"/>
    </source>
</evidence>
<dbReference type="GO" id="GO:0043190">
    <property type="term" value="C:ATP-binding cassette (ABC) transporter complex"/>
    <property type="evidence" value="ECO:0007669"/>
    <property type="project" value="InterPro"/>
</dbReference>
<proteinExistence type="inferred from homology"/>